<feature type="transmembrane region" description="Helical" evidence="2">
    <location>
        <begin position="133"/>
        <end position="153"/>
    </location>
</feature>
<dbReference type="OrthoDB" id="3400208at2"/>
<dbReference type="EMBL" id="SUMC01000040">
    <property type="protein sequence ID" value="TKA06336.1"/>
    <property type="molecule type" value="Genomic_DNA"/>
</dbReference>
<dbReference type="AlphaFoldDB" id="A0A4U0SAL1"/>
<feature type="compositionally biased region" description="Pro residues" evidence="1">
    <location>
        <begin position="225"/>
        <end position="238"/>
    </location>
</feature>
<evidence type="ECO:0000313" key="4">
    <source>
        <dbReference type="Proteomes" id="UP000305778"/>
    </source>
</evidence>
<evidence type="ECO:0000256" key="1">
    <source>
        <dbReference type="SAM" id="MobiDB-lite"/>
    </source>
</evidence>
<keyword evidence="2" id="KW-1133">Transmembrane helix</keyword>
<gene>
    <name evidence="3" type="ORF">FCI23_32340</name>
</gene>
<evidence type="ECO:0000256" key="2">
    <source>
        <dbReference type="SAM" id="Phobius"/>
    </source>
</evidence>
<sequence>MKHSIPPATATDVRAGKAPHAGEAAALLRSLTRTLCAVGVLALVFTAVNVTLFATAHGVIWPIALLLDPMVALALAAALLADARLASWGVRPPGWSAALRWGTGLAATTMNVWTSLWPTGPIGWPRRADPAGVLLHAIPPLLLIGLTETVAAYRRRITEVHTTHPGAPQPGSTASPDRSAHLPAEPGCRGARCAAEPSPGSMVPHSGGQNRSITAPYGPYTPDDGPQPPPTTPTPQPGAGPAVDGDLFTRALALDTEHLSRTGQPISIRALREHLHLGQPRPARCAPAWTPTAPRAHCD</sequence>
<evidence type="ECO:0008006" key="5">
    <source>
        <dbReference type="Google" id="ProtNLM"/>
    </source>
</evidence>
<protein>
    <recommendedName>
        <fullName evidence="5">DUF2637 domain-containing protein</fullName>
    </recommendedName>
</protein>
<keyword evidence="4" id="KW-1185">Reference proteome</keyword>
<keyword evidence="2" id="KW-0472">Membrane</keyword>
<name>A0A4U0SAL1_9ACTN</name>
<proteinExistence type="predicted"/>
<feature type="region of interest" description="Disordered" evidence="1">
    <location>
        <begin position="160"/>
        <end position="244"/>
    </location>
</feature>
<feature type="compositionally biased region" description="Low complexity" evidence="1">
    <location>
        <begin position="215"/>
        <end position="224"/>
    </location>
</feature>
<dbReference type="Proteomes" id="UP000305778">
    <property type="component" value="Unassembled WGS sequence"/>
</dbReference>
<feature type="transmembrane region" description="Helical" evidence="2">
    <location>
        <begin position="60"/>
        <end position="81"/>
    </location>
</feature>
<comment type="caution">
    <text evidence="3">The sequence shown here is derived from an EMBL/GenBank/DDBJ whole genome shotgun (WGS) entry which is preliminary data.</text>
</comment>
<feature type="transmembrane region" description="Helical" evidence="2">
    <location>
        <begin position="35"/>
        <end position="54"/>
    </location>
</feature>
<organism evidence="3 4">
    <name type="scientific">Actinacidiphila oryziradicis</name>
    <dbReference type="NCBI Taxonomy" id="2571141"/>
    <lineage>
        <taxon>Bacteria</taxon>
        <taxon>Bacillati</taxon>
        <taxon>Actinomycetota</taxon>
        <taxon>Actinomycetes</taxon>
        <taxon>Kitasatosporales</taxon>
        <taxon>Streptomycetaceae</taxon>
        <taxon>Actinacidiphila</taxon>
    </lineage>
</organism>
<keyword evidence="2" id="KW-0812">Transmembrane</keyword>
<evidence type="ECO:0000313" key="3">
    <source>
        <dbReference type="EMBL" id="TKA06336.1"/>
    </source>
</evidence>
<accession>A0A4U0SAL1</accession>
<feature type="transmembrane region" description="Helical" evidence="2">
    <location>
        <begin position="93"/>
        <end position="113"/>
    </location>
</feature>
<reference evidence="3 4" key="1">
    <citation type="submission" date="2019-04" db="EMBL/GenBank/DDBJ databases">
        <title>Streptomyces oryziradicis sp. nov., a novel actinomycete isolated from rhizosphere soil of rice (Oryza sativa L.).</title>
        <authorList>
            <person name="Li C."/>
        </authorList>
    </citation>
    <scope>NUCLEOTIDE SEQUENCE [LARGE SCALE GENOMIC DNA]</scope>
    <source>
        <strain evidence="3 4">NEAU-C40</strain>
    </source>
</reference>